<feature type="region of interest" description="Disordered" evidence="1">
    <location>
        <begin position="49"/>
        <end position="69"/>
    </location>
</feature>
<organism evidence="2 3">
    <name type="scientific">Amycolatopsis bartoniae</name>
    <dbReference type="NCBI Taxonomy" id="941986"/>
    <lineage>
        <taxon>Bacteria</taxon>
        <taxon>Bacillati</taxon>
        <taxon>Actinomycetota</taxon>
        <taxon>Actinomycetes</taxon>
        <taxon>Pseudonocardiales</taxon>
        <taxon>Pseudonocardiaceae</taxon>
        <taxon>Amycolatopsis</taxon>
    </lineage>
</organism>
<accession>A0A8H9IZY0</accession>
<name>A0A8H9IZY0_9PSEU</name>
<reference evidence="2" key="1">
    <citation type="journal article" date="2014" name="Int. J. Syst. Evol. Microbiol.">
        <title>Complete genome sequence of Corynebacterium casei LMG S-19264T (=DSM 44701T), isolated from a smear-ripened cheese.</title>
        <authorList>
            <consortium name="US DOE Joint Genome Institute (JGI-PGF)"/>
            <person name="Walter F."/>
            <person name="Albersmeier A."/>
            <person name="Kalinowski J."/>
            <person name="Ruckert C."/>
        </authorList>
    </citation>
    <scope>NUCLEOTIDE SEQUENCE</scope>
    <source>
        <strain evidence="2">CGMCC 4.7679</strain>
    </source>
</reference>
<proteinExistence type="predicted"/>
<sequence length="69" mass="7469">MHHYETPTVILDTPPSGLVILTSRFARVCNVLGLRREAVSTIPTLGVGEEDHNRIRDSAGSVPESEAEA</sequence>
<dbReference type="AlphaFoldDB" id="A0A8H9IZY0"/>
<dbReference type="EMBL" id="BNAV01000006">
    <property type="protein sequence ID" value="GHF66300.1"/>
    <property type="molecule type" value="Genomic_DNA"/>
</dbReference>
<protein>
    <submittedName>
        <fullName evidence="2">Uncharacterized protein</fullName>
    </submittedName>
</protein>
<keyword evidence="3" id="KW-1185">Reference proteome</keyword>
<gene>
    <name evidence="2" type="ORF">GCM10017566_45100</name>
</gene>
<dbReference type="Proteomes" id="UP000658656">
    <property type="component" value="Unassembled WGS sequence"/>
</dbReference>
<evidence type="ECO:0000313" key="2">
    <source>
        <dbReference type="EMBL" id="GHF66300.1"/>
    </source>
</evidence>
<comment type="caution">
    <text evidence="2">The sequence shown here is derived from an EMBL/GenBank/DDBJ whole genome shotgun (WGS) entry which is preliminary data.</text>
</comment>
<evidence type="ECO:0000313" key="3">
    <source>
        <dbReference type="Proteomes" id="UP000658656"/>
    </source>
</evidence>
<evidence type="ECO:0000256" key="1">
    <source>
        <dbReference type="SAM" id="MobiDB-lite"/>
    </source>
</evidence>
<reference evidence="2" key="2">
    <citation type="submission" date="2020-09" db="EMBL/GenBank/DDBJ databases">
        <authorList>
            <person name="Sun Q."/>
            <person name="Zhou Y."/>
        </authorList>
    </citation>
    <scope>NUCLEOTIDE SEQUENCE</scope>
    <source>
        <strain evidence="2">CGMCC 4.7679</strain>
    </source>
</reference>